<feature type="transmembrane region" description="Helical" evidence="6">
    <location>
        <begin position="6"/>
        <end position="33"/>
    </location>
</feature>
<comment type="similarity">
    <text evidence="2">Belongs to the TerC family.</text>
</comment>
<name>A0A4R7C6R5_9HYPH</name>
<evidence type="ECO:0000256" key="3">
    <source>
        <dbReference type="ARBA" id="ARBA00022692"/>
    </source>
</evidence>
<comment type="caution">
    <text evidence="7">The sequence shown here is derived from an EMBL/GenBank/DDBJ whole genome shotgun (WGS) entry which is preliminary data.</text>
</comment>
<evidence type="ECO:0000313" key="7">
    <source>
        <dbReference type="EMBL" id="TDR94290.1"/>
    </source>
</evidence>
<feature type="transmembrane region" description="Helical" evidence="6">
    <location>
        <begin position="45"/>
        <end position="63"/>
    </location>
</feature>
<dbReference type="InterPro" id="IPR005496">
    <property type="entry name" value="Integral_membrane_TerC"/>
</dbReference>
<dbReference type="RefSeq" id="WP_133769201.1">
    <property type="nucleotide sequence ID" value="NZ_SNZR01000011.1"/>
</dbReference>
<evidence type="ECO:0000256" key="4">
    <source>
        <dbReference type="ARBA" id="ARBA00022989"/>
    </source>
</evidence>
<evidence type="ECO:0000256" key="1">
    <source>
        <dbReference type="ARBA" id="ARBA00004141"/>
    </source>
</evidence>
<dbReference type="NCBIfam" id="TIGR03717">
    <property type="entry name" value="R_switched_YjbE"/>
    <property type="match status" value="1"/>
</dbReference>
<dbReference type="PANTHER" id="PTHR30238:SF4">
    <property type="entry name" value="SLL1022 PROTEIN"/>
    <property type="match status" value="1"/>
</dbReference>
<dbReference type="OrthoDB" id="9807970at2"/>
<protein>
    <submittedName>
        <fullName evidence="7">YjbE family integral membrane protein</fullName>
    </submittedName>
</protein>
<sequence>MEIFTYTGFIALLQVIAIDLVLAGDNAIVIGLAAAGLPAEQRKKAILIGIIAATVMRIGFALITQWLLQIGPILLIAGGLLLLWVCWKMYRELSVSHAAEHEAEEALTGEDLDQDGDVAQGPAAPRKTFAQAAWQIVIADVSMSLDNVLAVAGAAMDHPTVLIVGLALSIALMGFAATFVARLLNKYRWIAYIGLVIIFYVALKMLLDGAVDQWPEHLSMLKGWFGTAK</sequence>
<keyword evidence="3 6" id="KW-0812">Transmembrane</keyword>
<dbReference type="PANTHER" id="PTHR30238">
    <property type="entry name" value="MEMBRANE BOUND PREDICTED REDOX MODULATOR"/>
    <property type="match status" value="1"/>
</dbReference>
<feature type="transmembrane region" description="Helical" evidence="6">
    <location>
        <begin position="69"/>
        <end position="87"/>
    </location>
</feature>
<dbReference type="Proteomes" id="UP000295122">
    <property type="component" value="Unassembled WGS sequence"/>
</dbReference>
<evidence type="ECO:0000256" key="5">
    <source>
        <dbReference type="ARBA" id="ARBA00023136"/>
    </source>
</evidence>
<dbReference type="GO" id="GO:0016020">
    <property type="term" value="C:membrane"/>
    <property type="evidence" value="ECO:0007669"/>
    <property type="project" value="UniProtKB-SubCell"/>
</dbReference>
<dbReference type="EMBL" id="SNZR01000011">
    <property type="protein sequence ID" value="TDR94290.1"/>
    <property type="molecule type" value="Genomic_DNA"/>
</dbReference>
<organism evidence="7 8">
    <name type="scientific">Enterovirga rhinocerotis</name>
    <dbReference type="NCBI Taxonomy" id="1339210"/>
    <lineage>
        <taxon>Bacteria</taxon>
        <taxon>Pseudomonadati</taxon>
        <taxon>Pseudomonadota</taxon>
        <taxon>Alphaproteobacteria</taxon>
        <taxon>Hyphomicrobiales</taxon>
        <taxon>Methylobacteriaceae</taxon>
        <taxon>Enterovirga</taxon>
    </lineage>
</organism>
<comment type="subcellular location">
    <subcellularLocation>
        <location evidence="1">Membrane</location>
        <topology evidence="1">Multi-pass membrane protein</topology>
    </subcellularLocation>
</comment>
<evidence type="ECO:0000256" key="2">
    <source>
        <dbReference type="ARBA" id="ARBA00007511"/>
    </source>
</evidence>
<accession>A0A4R7C6R5</accession>
<reference evidence="7 8" key="1">
    <citation type="submission" date="2019-03" db="EMBL/GenBank/DDBJ databases">
        <title>Genomic Encyclopedia of Type Strains, Phase IV (KMG-IV): sequencing the most valuable type-strain genomes for metagenomic binning, comparative biology and taxonomic classification.</title>
        <authorList>
            <person name="Goeker M."/>
        </authorList>
    </citation>
    <scope>NUCLEOTIDE SEQUENCE [LARGE SCALE GENOMIC DNA]</scope>
    <source>
        <strain evidence="7 8">DSM 25903</strain>
    </source>
</reference>
<dbReference type="AlphaFoldDB" id="A0A4R7C6R5"/>
<evidence type="ECO:0000256" key="6">
    <source>
        <dbReference type="SAM" id="Phobius"/>
    </source>
</evidence>
<proteinExistence type="inferred from homology"/>
<keyword evidence="4 6" id="KW-1133">Transmembrane helix</keyword>
<dbReference type="InterPro" id="IPR022301">
    <property type="entry name" value="Integral_membrane_YjbE"/>
</dbReference>
<dbReference type="Pfam" id="PF03741">
    <property type="entry name" value="TerC"/>
    <property type="match status" value="1"/>
</dbReference>
<keyword evidence="8" id="KW-1185">Reference proteome</keyword>
<evidence type="ECO:0000313" key="8">
    <source>
        <dbReference type="Proteomes" id="UP000295122"/>
    </source>
</evidence>
<feature type="transmembrane region" description="Helical" evidence="6">
    <location>
        <begin position="189"/>
        <end position="207"/>
    </location>
</feature>
<keyword evidence="5 6" id="KW-0472">Membrane</keyword>
<gene>
    <name evidence="7" type="ORF">EV668_1574</name>
</gene>
<feature type="transmembrane region" description="Helical" evidence="6">
    <location>
        <begin position="161"/>
        <end position="183"/>
    </location>
</feature>